<evidence type="ECO:0000313" key="2">
    <source>
        <dbReference type="EMBL" id="KXJ90227.1"/>
    </source>
</evidence>
<dbReference type="InParanoid" id="A0A136IZ63"/>
<dbReference type="AlphaFoldDB" id="A0A136IZ63"/>
<accession>A0A136IZ63</accession>
<feature type="region of interest" description="Disordered" evidence="1">
    <location>
        <begin position="300"/>
        <end position="344"/>
    </location>
</feature>
<gene>
    <name evidence="2" type="ORF">Micbo1qcDRAFT_176760</name>
</gene>
<feature type="compositionally biased region" description="Basic and acidic residues" evidence="1">
    <location>
        <begin position="315"/>
        <end position="326"/>
    </location>
</feature>
<dbReference type="EMBL" id="KQ964253">
    <property type="protein sequence ID" value="KXJ90227.1"/>
    <property type="molecule type" value="Genomic_DNA"/>
</dbReference>
<evidence type="ECO:0000256" key="1">
    <source>
        <dbReference type="SAM" id="MobiDB-lite"/>
    </source>
</evidence>
<keyword evidence="3" id="KW-1185">Reference proteome</keyword>
<protein>
    <submittedName>
        <fullName evidence="2">Uncharacterized protein</fullName>
    </submittedName>
</protein>
<proteinExistence type="predicted"/>
<evidence type="ECO:0000313" key="3">
    <source>
        <dbReference type="Proteomes" id="UP000070501"/>
    </source>
</evidence>
<reference evidence="3" key="1">
    <citation type="submission" date="2016-02" db="EMBL/GenBank/DDBJ databases">
        <title>Draft genome sequence of Microdochium bolleyi, a fungal endophyte of beachgrass.</title>
        <authorList>
            <consortium name="DOE Joint Genome Institute"/>
            <person name="David A.S."/>
            <person name="May G."/>
            <person name="Haridas S."/>
            <person name="Lim J."/>
            <person name="Wang M."/>
            <person name="Labutti K."/>
            <person name="Lipzen A."/>
            <person name="Barry K."/>
            <person name="Grigoriev I.V."/>
        </authorList>
    </citation>
    <scope>NUCLEOTIDE SEQUENCE [LARGE SCALE GENOMIC DNA]</scope>
    <source>
        <strain evidence="3">J235TASD1</strain>
    </source>
</reference>
<name>A0A136IZ63_9PEZI</name>
<sequence length="344" mass="37656">MAMAKHGISLFGQGIPMLQYNHRGPNVSQARLDCVSLSGRVYHAWPPRSSIGQSRKLACRLRTICGELGPRSPAGIKKLTRLKSGFNQCVPRPGAAPRRGRFRDTRRADWICPRPAVVLESQSSMAVFIEVKYNPDTDNSTSSFRELHAVGLVPGRVASEPIGSPLSTSPKEVQDLKPVFQPWCADNSNFSTGNLWTSLCRQPTVLIGCSYKDQASAKTGLPQVGNGSDSRGTLATGESEMRMGCCTRDQTFPRGMHRAVRSRDGPPQLLPVRHGYSRIATRLTSGGKCIHYPGHGKALESSADLGPSTRLESPCSKEERGSREMGRASCRYSDPIQEPWPREP</sequence>
<dbReference type="Proteomes" id="UP000070501">
    <property type="component" value="Unassembled WGS sequence"/>
</dbReference>
<organism evidence="2 3">
    <name type="scientific">Microdochium bolleyi</name>
    <dbReference type="NCBI Taxonomy" id="196109"/>
    <lineage>
        <taxon>Eukaryota</taxon>
        <taxon>Fungi</taxon>
        <taxon>Dikarya</taxon>
        <taxon>Ascomycota</taxon>
        <taxon>Pezizomycotina</taxon>
        <taxon>Sordariomycetes</taxon>
        <taxon>Xylariomycetidae</taxon>
        <taxon>Xylariales</taxon>
        <taxon>Microdochiaceae</taxon>
        <taxon>Microdochium</taxon>
    </lineage>
</organism>